<dbReference type="STRING" id="1003.SAMN04488541_103139"/>
<keyword evidence="6 9" id="KW-1133">Transmembrane helix</keyword>
<evidence type="ECO:0000313" key="11">
    <source>
        <dbReference type="EMBL" id="SFF40416.1"/>
    </source>
</evidence>
<dbReference type="Proteomes" id="UP000199513">
    <property type="component" value="Unassembled WGS sequence"/>
</dbReference>
<evidence type="ECO:0000256" key="5">
    <source>
        <dbReference type="ARBA" id="ARBA00022692"/>
    </source>
</evidence>
<evidence type="ECO:0000256" key="9">
    <source>
        <dbReference type="SAM" id="Phobius"/>
    </source>
</evidence>
<dbReference type="AlphaFoldDB" id="A0A1I2IHU9"/>
<dbReference type="RefSeq" id="WP_091548496.1">
    <property type="nucleotide sequence ID" value="NZ_FONY01000031.1"/>
</dbReference>
<dbReference type="GO" id="GO:0005886">
    <property type="term" value="C:plasma membrane"/>
    <property type="evidence" value="ECO:0007669"/>
    <property type="project" value="UniProtKB-SubCell"/>
</dbReference>
<dbReference type="InterPro" id="IPR055348">
    <property type="entry name" value="DctQ"/>
</dbReference>
<evidence type="ECO:0000313" key="12">
    <source>
        <dbReference type="Proteomes" id="UP000199513"/>
    </source>
</evidence>
<keyword evidence="12" id="KW-1185">Reference proteome</keyword>
<keyword evidence="2" id="KW-0813">Transport</keyword>
<evidence type="ECO:0000259" key="10">
    <source>
        <dbReference type="Pfam" id="PF04290"/>
    </source>
</evidence>
<keyword evidence="4" id="KW-0997">Cell inner membrane</keyword>
<evidence type="ECO:0000256" key="4">
    <source>
        <dbReference type="ARBA" id="ARBA00022519"/>
    </source>
</evidence>
<evidence type="ECO:0000256" key="6">
    <source>
        <dbReference type="ARBA" id="ARBA00022989"/>
    </source>
</evidence>
<dbReference type="PANTHER" id="PTHR35011:SF4">
    <property type="entry name" value="SLL1102 PROTEIN"/>
    <property type="match status" value="1"/>
</dbReference>
<dbReference type="EMBL" id="FONY01000031">
    <property type="protein sequence ID" value="SFF40416.1"/>
    <property type="molecule type" value="Genomic_DNA"/>
</dbReference>
<feature type="transmembrane region" description="Helical" evidence="9">
    <location>
        <begin position="50"/>
        <end position="71"/>
    </location>
</feature>
<dbReference type="OrthoDB" id="9795655at2"/>
<evidence type="ECO:0000256" key="2">
    <source>
        <dbReference type="ARBA" id="ARBA00022448"/>
    </source>
</evidence>
<protein>
    <submittedName>
        <fullName evidence="11">TRAP-type mannitol/chloroaromatic compound transport system, small permease component</fullName>
    </submittedName>
</protein>
<evidence type="ECO:0000256" key="7">
    <source>
        <dbReference type="ARBA" id="ARBA00023136"/>
    </source>
</evidence>
<reference evidence="11 12" key="1">
    <citation type="submission" date="2016-10" db="EMBL/GenBank/DDBJ databases">
        <authorList>
            <person name="de Groot N.N."/>
        </authorList>
    </citation>
    <scope>NUCLEOTIDE SEQUENCE [LARGE SCALE GENOMIC DNA]</scope>
    <source>
        <strain>GEY</strain>
        <strain evidence="12">DSM 9560</strain>
    </source>
</reference>
<comment type="subcellular location">
    <subcellularLocation>
        <location evidence="1">Cell inner membrane</location>
        <topology evidence="1">Multi-pass membrane protein</topology>
    </subcellularLocation>
</comment>
<keyword evidence="7 9" id="KW-0472">Membrane</keyword>
<feature type="transmembrane region" description="Helical" evidence="9">
    <location>
        <begin position="92"/>
        <end position="118"/>
    </location>
</feature>
<keyword evidence="3" id="KW-1003">Cell membrane</keyword>
<evidence type="ECO:0000256" key="3">
    <source>
        <dbReference type="ARBA" id="ARBA00022475"/>
    </source>
</evidence>
<dbReference type="Pfam" id="PF04290">
    <property type="entry name" value="DctQ"/>
    <property type="match status" value="1"/>
</dbReference>
<dbReference type="InterPro" id="IPR007387">
    <property type="entry name" value="TRAP_DctQ"/>
</dbReference>
<feature type="transmembrane region" description="Helical" evidence="9">
    <location>
        <begin position="138"/>
        <end position="160"/>
    </location>
</feature>
<proteinExistence type="inferred from homology"/>
<keyword evidence="5 9" id="KW-0812">Transmembrane</keyword>
<accession>A0A1I2IHU9</accession>
<dbReference type="PANTHER" id="PTHR35011">
    <property type="entry name" value="2,3-DIKETO-L-GULONATE TRAP TRANSPORTER SMALL PERMEASE PROTEIN YIAM"/>
    <property type="match status" value="1"/>
</dbReference>
<gene>
    <name evidence="11" type="ORF">SAMN04488541_103139</name>
</gene>
<evidence type="ECO:0000256" key="1">
    <source>
        <dbReference type="ARBA" id="ARBA00004429"/>
    </source>
</evidence>
<sequence length="174" mass="20006">MLKFLSYSAKQIDALNERIGRITAWLTTLLVLLFCYDVLMRYVFNATNVAIFELEWHLFAIIFLVGAGYTLKHDRHVRVDVLYAKFPPKKKAYINLLGCLLFLLPFCFIIFKGAIPYIQLSWRIGEGSSDAGGLPYRFVIKSFMFLGFALLSLQAISMAFKSLLIIFEENQVEK</sequence>
<organism evidence="11 12">
    <name type="scientific">Thermoflexibacter ruber</name>
    <dbReference type="NCBI Taxonomy" id="1003"/>
    <lineage>
        <taxon>Bacteria</taxon>
        <taxon>Pseudomonadati</taxon>
        <taxon>Bacteroidota</taxon>
        <taxon>Cytophagia</taxon>
        <taxon>Cytophagales</taxon>
        <taxon>Thermoflexibacteraceae</taxon>
        <taxon>Thermoflexibacter</taxon>
    </lineage>
</organism>
<name>A0A1I2IHU9_9BACT</name>
<feature type="transmembrane region" description="Helical" evidence="9">
    <location>
        <begin position="21"/>
        <end position="44"/>
    </location>
</feature>
<comment type="similarity">
    <text evidence="8">Belongs to the TRAP transporter small permease family.</text>
</comment>
<feature type="domain" description="Tripartite ATP-independent periplasmic transporters DctQ component" evidence="10">
    <location>
        <begin position="30"/>
        <end position="162"/>
    </location>
</feature>
<evidence type="ECO:0000256" key="8">
    <source>
        <dbReference type="ARBA" id="ARBA00038436"/>
    </source>
</evidence>